<dbReference type="Gene3D" id="3.40.50.620">
    <property type="entry name" value="HUPs"/>
    <property type="match status" value="2"/>
</dbReference>
<dbReference type="SUPFAM" id="SSF52402">
    <property type="entry name" value="Adenine nucleotide alpha hydrolases-like"/>
    <property type="match status" value="2"/>
</dbReference>
<dbReference type="InterPro" id="IPR006016">
    <property type="entry name" value="UspA"/>
</dbReference>
<dbReference type="CDD" id="cd00293">
    <property type="entry name" value="USP-like"/>
    <property type="match status" value="1"/>
</dbReference>
<dbReference type="InterPro" id="IPR014729">
    <property type="entry name" value="Rossmann-like_a/b/a_fold"/>
</dbReference>
<dbReference type="PRINTS" id="PR01438">
    <property type="entry name" value="UNVRSLSTRESS"/>
</dbReference>
<dbReference type="Proteomes" id="UP000625976">
    <property type="component" value="Unassembled WGS sequence"/>
</dbReference>
<dbReference type="EMBL" id="BMFQ01000001">
    <property type="protein sequence ID" value="GGG33357.1"/>
    <property type="molecule type" value="Genomic_DNA"/>
</dbReference>
<accession>A0A917GA68</accession>
<evidence type="ECO:0000313" key="3">
    <source>
        <dbReference type="EMBL" id="GGG33357.1"/>
    </source>
</evidence>
<dbReference type="AlphaFoldDB" id="A0A917GA68"/>
<evidence type="ECO:0000259" key="2">
    <source>
        <dbReference type="Pfam" id="PF00582"/>
    </source>
</evidence>
<feature type="domain" description="UspA" evidence="2">
    <location>
        <begin position="8"/>
        <end position="152"/>
    </location>
</feature>
<evidence type="ECO:0000313" key="4">
    <source>
        <dbReference type="Proteomes" id="UP000625976"/>
    </source>
</evidence>
<comment type="similarity">
    <text evidence="1">Belongs to the universal stress protein A family.</text>
</comment>
<keyword evidence="4" id="KW-1185">Reference proteome</keyword>
<organism evidence="3 4">
    <name type="scientific">Bizionia arctica</name>
    <dbReference type="NCBI Taxonomy" id="1495645"/>
    <lineage>
        <taxon>Bacteria</taxon>
        <taxon>Pseudomonadati</taxon>
        <taxon>Bacteroidota</taxon>
        <taxon>Flavobacteriia</taxon>
        <taxon>Flavobacteriales</taxon>
        <taxon>Flavobacteriaceae</taxon>
        <taxon>Bizionia</taxon>
    </lineage>
</organism>
<dbReference type="PANTHER" id="PTHR46268:SF6">
    <property type="entry name" value="UNIVERSAL STRESS PROTEIN UP12"/>
    <property type="match status" value="1"/>
</dbReference>
<evidence type="ECO:0000256" key="1">
    <source>
        <dbReference type="ARBA" id="ARBA00008791"/>
    </source>
</evidence>
<sequence length="286" mass="32632">MFHKLYAMKQILLLTDFSANSKNAITYALQLFEKQACHFLILHIPTKSIYSTSDLMTIGNNSIYDSLVKKAEKKLDKFVKTLEATSNNKHATFEAIVDYDMLTDSVNQIIKSKKIDLIVMGTNGVTGAKEVVFGSNTINVIRKVACTTLVIPKGFKYKTPKELFLPLDVYDSLNSESFLKLKRFAKKFNASFNIMRIIENSVVSETEKTDREHINTHLNDITHAYLLVKNIRLDQAINQYLETHEKMDMLTLLVQKESAFERFLTGSDTKKISQNLKVPLLILHSQ</sequence>
<comment type="caution">
    <text evidence="3">The sequence shown here is derived from an EMBL/GenBank/DDBJ whole genome shotgun (WGS) entry which is preliminary data.</text>
</comment>
<dbReference type="InterPro" id="IPR006015">
    <property type="entry name" value="Universal_stress_UspA"/>
</dbReference>
<name>A0A917GA68_9FLAO</name>
<reference evidence="3" key="2">
    <citation type="submission" date="2020-09" db="EMBL/GenBank/DDBJ databases">
        <authorList>
            <person name="Sun Q."/>
            <person name="Zhou Y."/>
        </authorList>
    </citation>
    <scope>NUCLEOTIDE SEQUENCE</scope>
    <source>
        <strain evidence="3">CGMCC 1.12751</strain>
    </source>
</reference>
<protein>
    <submittedName>
        <fullName evidence="3">Universal stress protein UspA</fullName>
    </submittedName>
</protein>
<dbReference type="Pfam" id="PF00582">
    <property type="entry name" value="Usp"/>
    <property type="match status" value="1"/>
</dbReference>
<reference evidence="3" key="1">
    <citation type="journal article" date="2014" name="Int. J. Syst. Evol. Microbiol.">
        <title>Complete genome sequence of Corynebacterium casei LMG S-19264T (=DSM 44701T), isolated from a smear-ripened cheese.</title>
        <authorList>
            <consortium name="US DOE Joint Genome Institute (JGI-PGF)"/>
            <person name="Walter F."/>
            <person name="Albersmeier A."/>
            <person name="Kalinowski J."/>
            <person name="Ruckert C."/>
        </authorList>
    </citation>
    <scope>NUCLEOTIDE SEQUENCE</scope>
    <source>
        <strain evidence="3">CGMCC 1.12751</strain>
    </source>
</reference>
<dbReference type="PANTHER" id="PTHR46268">
    <property type="entry name" value="STRESS RESPONSE PROTEIN NHAX"/>
    <property type="match status" value="1"/>
</dbReference>
<proteinExistence type="inferred from homology"/>
<gene>
    <name evidence="3" type="primary">uspA</name>
    <name evidence="3" type="ORF">GCM10010976_01350</name>
</gene>